<dbReference type="EMBL" id="ADMH02001499">
    <property type="protein sequence ID" value="ETN62299.1"/>
    <property type="molecule type" value="Genomic_DNA"/>
</dbReference>
<dbReference type="GO" id="GO:0007165">
    <property type="term" value="P:signal transduction"/>
    <property type="evidence" value="ECO:0007669"/>
    <property type="project" value="UniProtKB-KW"/>
</dbReference>
<reference evidence="11 13" key="1">
    <citation type="journal article" date="2010" name="BMC Genomics">
        <title>Combination of measures distinguishes pre-miRNAs from other stem-loops in the genome of the newly sequenced Anopheles darlingi.</title>
        <authorList>
            <person name="Mendes N.D."/>
            <person name="Freitas A.T."/>
            <person name="Vasconcelos A.T."/>
            <person name="Sagot M.F."/>
        </authorList>
    </citation>
    <scope>NUCLEOTIDE SEQUENCE</scope>
</reference>
<dbReference type="PANTHER" id="PTHR14309:SF12">
    <property type="entry name" value="PH DOMAIN-CONTAINING PROTEIN"/>
    <property type="match status" value="1"/>
</dbReference>
<name>W5JHL5_ANODA</name>
<organism evidence="11">
    <name type="scientific">Anopheles darlingi</name>
    <name type="common">Mosquito</name>
    <dbReference type="NCBI Taxonomy" id="43151"/>
    <lineage>
        <taxon>Eukaryota</taxon>
        <taxon>Metazoa</taxon>
        <taxon>Ecdysozoa</taxon>
        <taxon>Arthropoda</taxon>
        <taxon>Hexapoda</taxon>
        <taxon>Insecta</taxon>
        <taxon>Pterygota</taxon>
        <taxon>Neoptera</taxon>
        <taxon>Endopterygota</taxon>
        <taxon>Diptera</taxon>
        <taxon>Nematocera</taxon>
        <taxon>Culicoidea</taxon>
        <taxon>Culicidae</taxon>
        <taxon>Anophelinae</taxon>
        <taxon>Anopheles</taxon>
    </lineage>
</organism>
<feature type="transmembrane region" description="Helical" evidence="10">
    <location>
        <begin position="312"/>
        <end position="332"/>
    </location>
</feature>
<gene>
    <name evidence="11" type="ORF">AND_006011</name>
</gene>
<reference evidence="11" key="2">
    <citation type="submission" date="2010-05" db="EMBL/GenBank/DDBJ databases">
        <authorList>
            <person name="Almeida L.G."/>
            <person name="Nicolas M.F."/>
            <person name="Souza R.C."/>
            <person name="Vasconcelos A.T.R."/>
        </authorList>
    </citation>
    <scope>NUCLEOTIDE SEQUENCE</scope>
</reference>
<evidence type="ECO:0000256" key="9">
    <source>
        <dbReference type="SAM" id="MobiDB-lite"/>
    </source>
</evidence>
<comment type="subcellular location">
    <subcellularLocation>
        <location evidence="1">Membrane</location>
        <topology evidence="1">Multi-pass membrane protein</topology>
    </subcellularLocation>
</comment>
<keyword evidence="13" id="KW-1185">Reference proteome</keyword>
<dbReference type="InterPro" id="IPR039680">
    <property type="entry name" value="PLEKHB1/2"/>
</dbReference>
<keyword evidence="6 10" id="KW-0472">Membrane</keyword>
<feature type="region of interest" description="Disordered" evidence="9">
    <location>
        <begin position="117"/>
        <end position="137"/>
    </location>
</feature>
<evidence type="ECO:0000256" key="4">
    <source>
        <dbReference type="ARBA" id="ARBA00022725"/>
    </source>
</evidence>
<feature type="transmembrane region" description="Helical" evidence="10">
    <location>
        <begin position="556"/>
        <end position="579"/>
    </location>
</feature>
<feature type="transmembrane region" description="Helical" evidence="10">
    <location>
        <begin position="446"/>
        <end position="467"/>
    </location>
</feature>
<evidence type="ECO:0000256" key="5">
    <source>
        <dbReference type="ARBA" id="ARBA00022989"/>
    </source>
</evidence>
<dbReference type="InterPro" id="IPR004117">
    <property type="entry name" value="7tm6_olfct_rcpt"/>
</dbReference>
<dbReference type="Pfam" id="PF02949">
    <property type="entry name" value="7tm_6"/>
    <property type="match status" value="1"/>
</dbReference>
<evidence type="ECO:0000256" key="3">
    <source>
        <dbReference type="ARBA" id="ARBA00022692"/>
    </source>
</evidence>
<keyword evidence="3 10" id="KW-0812">Transmembrane</keyword>
<evidence type="ECO:0000313" key="13">
    <source>
        <dbReference type="Proteomes" id="UP000000673"/>
    </source>
</evidence>
<dbReference type="HOGENOM" id="CLU_463238_0_0_1"/>
<dbReference type="eggNOG" id="ENOG502TCJQ">
    <property type="taxonomic scope" value="Eukaryota"/>
</dbReference>
<feature type="transmembrane region" description="Helical" evidence="10">
    <location>
        <begin position="352"/>
        <end position="380"/>
    </location>
</feature>
<evidence type="ECO:0000256" key="10">
    <source>
        <dbReference type="SAM" id="Phobius"/>
    </source>
</evidence>
<feature type="transmembrane region" description="Helical" evidence="10">
    <location>
        <begin position="255"/>
        <end position="277"/>
    </location>
</feature>
<dbReference type="GO" id="GO:0005549">
    <property type="term" value="F:odorant binding"/>
    <property type="evidence" value="ECO:0007669"/>
    <property type="project" value="InterPro"/>
</dbReference>
<evidence type="ECO:0000256" key="6">
    <source>
        <dbReference type="ARBA" id="ARBA00023136"/>
    </source>
</evidence>
<feature type="transmembrane region" description="Helical" evidence="10">
    <location>
        <begin position="473"/>
        <end position="497"/>
    </location>
</feature>
<evidence type="ECO:0000313" key="11">
    <source>
        <dbReference type="EMBL" id="ETN62299.1"/>
    </source>
</evidence>
<evidence type="ECO:0000256" key="8">
    <source>
        <dbReference type="ARBA" id="ARBA00023224"/>
    </source>
</evidence>
<dbReference type="InterPro" id="IPR011993">
    <property type="entry name" value="PH-like_dom_sf"/>
</dbReference>
<dbReference type="GO" id="GO:0045595">
    <property type="term" value="P:regulation of cell differentiation"/>
    <property type="evidence" value="ECO:0007669"/>
    <property type="project" value="TreeGrafter"/>
</dbReference>
<evidence type="ECO:0000256" key="1">
    <source>
        <dbReference type="ARBA" id="ARBA00004141"/>
    </source>
</evidence>
<keyword evidence="2" id="KW-0716">Sensory transduction</keyword>
<dbReference type="VEuPathDB" id="VectorBase:ADAC006011"/>
<feature type="transmembrane region" description="Helical" evidence="10">
    <location>
        <begin position="221"/>
        <end position="243"/>
    </location>
</feature>
<dbReference type="VEuPathDB" id="VectorBase:ADAR2_005335"/>
<dbReference type="GO" id="GO:0016020">
    <property type="term" value="C:membrane"/>
    <property type="evidence" value="ECO:0007669"/>
    <property type="project" value="UniProtKB-SubCell"/>
</dbReference>
<dbReference type="STRING" id="43151.W5JHL5"/>
<reference evidence="12" key="4">
    <citation type="submission" date="2015-06" db="UniProtKB">
        <authorList>
            <consortium name="EnsemblMetazoa"/>
        </authorList>
    </citation>
    <scope>IDENTIFICATION</scope>
</reference>
<evidence type="ECO:0000256" key="7">
    <source>
        <dbReference type="ARBA" id="ARBA00023170"/>
    </source>
</evidence>
<keyword evidence="7 11" id="KW-0675">Receptor</keyword>
<keyword evidence="4" id="KW-0552">Olfaction</keyword>
<dbReference type="Gene3D" id="2.30.29.30">
    <property type="entry name" value="Pleckstrin-homology domain (PH domain)/Phosphotyrosine-binding domain (PTB)"/>
    <property type="match status" value="1"/>
</dbReference>
<keyword evidence="5 10" id="KW-1133">Transmembrane helix</keyword>
<sequence length="589" mass="67851">MKTREQVLWSRWSEEWVVLYDDSTMAWFTEPGRSSPAGKILVKEAPEMLAIAHWTGQIPRRPPLPDGVSVSQLIALGSRRKRSKVYWMIAKSEEEHISGILVDLEAGMSLSDPHSRSFRFRNNGRSNPEKPIPIRRTFSDAPNEMNQEERRWRSSWSDREGFLEKPKVIGSGQIKIKMALASELLAYGWNRIAQHGLLGVVHFMDPFVGFSSWDCSKRVTWFKIVFLVLAVSYESTSLFVMLFCEPDGIPGESQFKMMFVPVTGAMCIMLWISLAVFRRDFSTIFTFLEQRQREVHERYAARKVLTRKVTGYLWLFYLHNIAQVFFWINVLQDSSPLTMLNEPVVNVINVPLYPVAITLMSLMFIHTLIIVATVLSAFVLEFYWLKRQFEDVFSGGGGDGYKSPMVAAHRPTYWDGIEQRLRACVIEHQTLMRQTIVLKQKLKPYFLLNLIIDFSLITFASCQMVMVRESDRYLYSILSILTASVNLLTFGGLCDLLKMQVYAIKFHLYSSHWTDYLRPVSGPLYQRYRRIRSSIHIVMTQAEHELRISCGGVYDMSLATCWAVLQFSYSAFTLLLSFFESPPPPTTAG</sequence>
<keyword evidence="8" id="KW-0807">Transducer</keyword>
<dbReference type="AlphaFoldDB" id="W5JHL5"/>
<evidence type="ECO:0000313" key="12">
    <source>
        <dbReference type="EnsemblMetazoa" id="ADAC006011-PA"/>
    </source>
</evidence>
<dbReference type="EnsemblMetazoa" id="ADAC006011-RA">
    <property type="protein sequence ID" value="ADAC006011-PA"/>
    <property type="gene ID" value="ADAC006011"/>
</dbReference>
<dbReference type="GO" id="GO:0004984">
    <property type="term" value="F:olfactory receptor activity"/>
    <property type="evidence" value="ECO:0007669"/>
    <property type="project" value="InterPro"/>
</dbReference>
<dbReference type="OMA" id="CLAIWCS"/>
<evidence type="ECO:0000256" key="2">
    <source>
        <dbReference type="ARBA" id="ARBA00022606"/>
    </source>
</evidence>
<accession>W5JHL5</accession>
<proteinExistence type="predicted"/>
<protein>
    <submittedName>
        <fullName evidence="11">Putative odorant receptor</fullName>
    </submittedName>
</protein>
<reference evidence="11" key="3">
    <citation type="journal article" date="2013" name="Nucleic Acids Res.">
        <title>The genome of Anopheles darlingi, the main neotropical malaria vector.</title>
        <authorList>
            <person name="Marinotti O."/>
            <person name="Cerqueira G.C."/>
            <person name="de Almeida L.G."/>
            <person name="Ferro M.I."/>
            <person name="Loreto E.L."/>
            <person name="Zaha A."/>
            <person name="Teixeira S.M."/>
            <person name="Wespiser A.R."/>
            <person name="Almeida E Silva A."/>
            <person name="Schlindwein A.D."/>
            <person name="Pacheco A.C."/>
            <person name="Silva A.L."/>
            <person name="Graveley B.R."/>
            <person name="Walenz B.P."/>
            <person name="Lima Bde A."/>
            <person name="Ribeiro C.A."/>
            <person name="Nunes-Silva C.G."/>
            <person name="de Carvalho C.R."/>
            <person name="Soares C.M."/>
            <person name="de Menezes C.B."/>
            <person name="Matiolli C."/>
            <person name="Caffrey D."/>
            <person name="Araujo D.A."/>
            <person name="de Oliveira D.M."/>
            <person name="Golenbock D."/>
            <person name="Grisard E.C."/>
            <person name="Fantinatti-Garboggini F."/>
            <person name="de Carvalho F.M."/>
            <person name="Barcellos F.G."/>
            <person name="Prosdocimi F."/>
            <person name="May G."/>
            <person name="Azevedo Junior G.M."/>
            <person name="Guimaraes G.M."/>
            <person name="Goldman G.H."/>
            <person name="Padilha I.Q."/>
            <person name="Batista Jda S."/>
            <person name="Ferro J.A."/>
            <person name="Ribeiro J.M."/>
            <person name="Fietto J.L."/>
            <person name="Dabbas K.M."/>
            <person name="Cerdeira L."/>
            <person name="Agnez-Lima L.F."/>
            <person name="Brocchi M."/>
            <person name="de Carvalho M.O."/>
            <person name="Teixeira Mde M."/>
            <person name="Diniz Maia Mde M."/>
            <person name="Goldman M.H."/>
            <person name="Cruz Schneider M.P."/>
            <person name="Felipe M.S."/>
            <person name="Hungria M."/>
            <person name="Nicolas M.F."/>
            <person name="Pereira M."/>
            <person name="Montes M.A."/>
            <person name="Cantao M.E."/>
            <person name="Vincentz M."/>
            <person name="Rafael M.S."/>
            <person name="Silverman N."/>
            <person name="Stoco P.H."/>
            <person name="Souza R.C."/>
            <person name="Vicentini R."/>
            <person name="Gazzinelli R.T."/>
            <person name="Neves Rde O."/>
            <person name="Silva R."/>
            <person name="Astolfi-Filho S."/>
            <person name="Maciel T.E."/>
            <person name="Urmenyi T.P."/>
            <person name="Tadei W.P."/>
            <person name="Camargo E.P."/>
            <person name="de Vasconcelos A.T."/>
        </authorList>
    </citation>
    <scope>NUCLEOTIDE SEQUENCE</scope>
</reference>
<dbReference type="Proteomes" id="UP000000673">
    <property type="component" value="Unassembled WGS sequence"/>
</dbReference>
<dbReference type="PANTHER" id="PTHR14309">
    <property type="entry name" value="EXPRESSED PROTEIN"/>
    <property type="match status" value="1"/>
</dbReference>